<dbReference type="Proteomes" id="UP000534590">
    <property type="component" value="Unassembled WGS sequence"/>
</dbReference>
<name>A0ABR6JCG3_AGRRD</name>
<evidence type="ECO:0000313" key="7">
    <source>
        <dbReference type="Proteomes" id="UP000534590"/>
    </source>
</evidence>
<reference evidence="6 7" key="1">
    <citation type="submission" date="2020-08" db="EMBL/GenBank/DDBJ databases">
        <title>Genomic Encyclopedia of Type Strains, Phase IV (KMG-V): Genome sequencing to study the core and pangenomes of soil and plant-associated prokaryotes.</title>
        <authorList>
            <person name="Whitman W."/>
        </authorList>
    </citation>
    <scope>NUCLEOTIDE SEQUENCE [LARGE SCALE GENOMIC DNA]</scope>
    <source>
        <strain evidence="6 7">SEMIA 461</strain>
    </source>
</reference>
<dbReference type="InterPro" id="IPR023772">
    <property type="entry name" value="DNA-bd_HTH_TetR-type_CS"/>
</dbReference>
<evidence type="ECO:0000256" key="2">
    <source>
        <dbReference type="ARBA" id="ARBA00023125"/>
    </source>
</evidence>
<dbReference type="SUPFAM" id="SSF48498">
    <property type="entry name" value="Tetracyclin repressor-like, C-terminal domain"/>
    <property type="match status" value="1"/>
</dbReference>
<proteinExistence type="predicted"/>
<evidence type="ECO:0000259" key="5">
    <source>
        <dbReference type="Pfam" id="PF16925"/>
    </source>
</evidence>
<evidence type="ECO:0000256" key="3">
    <source>
        <dbReference type="ARBA" id="ARBA00023163"/>
    </source>
</evidence>
<accession>A0ABR6JCG3</accession>
<dbReference type="PANTHER" id="PTHR47506">
    <property type="entry name" value="TRANSCRIPTIONAL REGULATORY PROTEIN"/>
    <property type="match status" value="1"/>
</dbReference>
<dbReference type="InterPro" id="IPR036271">
    <property type="entry name" value="Tet_transcr_reg_TetR-rel_C_sf"/>
</dbReference>
<protein>
    <submittedName>
        <fullName evidence="6">TetR/AcrR family transcriptional repressor of nem operon</fullName>
    </submittedName>
</protein>
<dbReference type="EMBL" id="JACIHP010000005">
    <property type="protein sequence ID" value="MBB4492551.1"/>
    <property type="molecule type" value="Genomic_DNA"/>
</dbReference>
<dbReference type="Gene3D" id="1.10.357.10">
    <property type="entry name" value="Tetracycline Repressor, domain 2"/>
    <property type="match status" value="1"/>
</dbReference>
<dbReference type="InterPro" id="IPR011075">
    <property type="entry name" value="TetR_C"/>
</dbReference>
<evidence type="ECO:0000259" key="4">
    <source>
        <dbReference type="Pfam" id="PF00440"/>
    </source>
</evidence>
<sequence>MPTLGAIPKISLALWTKWFHIALMVKRTQISASVGRPREFELDEAVRKAMHVFWDRGYHEASLPDLLEGMKLSRGSFYKAFVDKRGVYLRALDAYIEDAVRSVGEALHSNPSPKAAILEAFSQQVDQASGQDGLRGCFVVFAAVEMLPKDKEVAPRISRLFRRLQDLYAAAIIRAQALGEIDPELDERTLARFLVCQIQGMRVLAKAGADRAETRAMVELALKALG</sequence>
<dbReference type="Pfam" id="PF16925">
    <property type="entry name" value="TetR_C_13"/>
    <property type="match status" value="1"/>
</dbReference>
<organism evidence="6 7">
    <name type="scientific">Agrobacterium radiobacter</name>
    <dbReference type="NCBI Taxonomy" id="362"/>
    <lineage>
        <taxon>Bacteria</taxon>
        <taxon>Pseudomonadati</taxon>
        <taxon>Pseudomonadota</taxon>
        <taxon>Alphaproteobacteria</taxon>
        <taxon>Hyphomicrobiales</taxon>
        <taxon>Rhizobiaceae</taxon>
        <taxon>Rhizobium/Agrobacterium group</taxon>
        <taxon>Agrobacterium</taxon>
        <taxon>Agrobacterium tumefaciens complex</taxon>
    </lineage>
</organism>
<dbReference type="SUPFAM" id="SSF46689">
    <property type="entry name" value="Homeodomain-like"/>
    <property type="match status" value="1"/>
</dbReference>
<feature type="domain" description="Tetracyclin repressor-like C-terminal" evidence="5">
    <location>
        <begin position="132"/>
        <end position="216"/>
    </location>
</feature>
<evidence type="ECO:0000313" key="6">
    <source>
        <dbReference type="EMBL" id="MBB4492551.1"/>
    </source>
</evidence>
<evidence type="ECO:0000256" key="1">
    <source>
        <dbReference type="ARBA" id="ARBA00023015"/>
    </source>
</evidence>
<dbReference type="Gene3D" id="1.10.10.60">
    <property type="entry name" value="Homeodomain-like"/>
    <property type="match status" value="1"/>
</dbReference>
<dbReference type="InterPro" id="IPR009057">
    <property type="entry name" value="Homeodomain-like_sf"/>
</dbReference>
<keyword evidence="3" id="KW-0804">Transcription</keyword>
<dbReference type="PANTHER" id="PTHR47506:SF10">
    <property type="entry name" value="TRANSCRIPTIONAL REGULATORY PROTEIN"/>
    <property type="match status" value="1"/>
</dbReference>
<keyword evidence="1" id="KW-0805">Transcription regulation</keyword>
<keyword evidence="7" id="KW-1185">Reference proteome</keyword>
<dbReference type="InterPro" id="IPR001647">
    <property type="entry name" value="HTH_TetR"/>
</dbReference>
<gene>
    <name evidence="6" type="ORF">GGE40_004396</name>
</gene>
<dbReference type="PROSITE" id="PS01081">
    <property type="entry name" value="HTH_TETR_1"/>
    <property type="match status" value="1"/>
</dbReference>
<feature type="domain" description="HTH tetR-type" evidence="4">
    <location>
        <begin position="48"/>
        <end position="89"/>
    </location>
</feature>
<dbReference type="Pfam" id="PF00440">
    <property type="entry name" value="TetR_N"/>
    <property type="match status" value="1"/>
</dbReference>
<keyword evidence="2" id="KW-0238">DNA-binding</keyword>
<comment type="caution">
    <text evidence="6">The sequence shown here is derived from an EMBL/GenBank/DDBJ whole genome shotgun (WGS) entry which is preliminary data.</text>
</comment>